<feature type="transmembrane region" description="Helical" evidence="1">
    <location>
        <begin position="12"/>
        <end position="29"/>
    </location>
</feature>
<keyword evidence="1 2" id="KW-0812">Transmembrane</keyword>
<gene>
    <name evidence="2" type="primary">Ostm1</name>
    <name evidence="2" type="ORF">AOXY_G5849</name>
</gene>
<evidence type="ECO:0000313" key="3">
    <source>
        <dbReference type="Proteomes" id="UP001230051"/>
    </source>
</evidence>
<name>A0AAD8LP88_ACIOX</name>
<sequence>MREVVKFQFYEIKMCLLFIFGSAISLLFVEVSEGTTLETNLSLKGAEWVRNGVLRSLAKLEADDQSPFSLGQFSLGFLDELEVSNQCLELLHSFTIKCVSHVDCTLRHARPVRVCENCYQDFSNLQEIYRNISQESLVNVSCRDTLLRSDRLQVIVSVYEFLNGFWGKSECSRCLTKEDSISNDTLNFMNALNQSLDCFQKFQQTGNLSELCKQCKGNYSRLSELYSQMEKNFTLCIDIEDAMNMTRRLWSKNFNCSFPREETVPVIAVSSFMLFLPVIFYLSSFLHSKQKKRKLIPPKRAKSSNNLMNIQDK</sequence>
<keyword evidence="1" id="KW-1133">Transmembrane helix</keyword>
<accession>A0AAD8LP88</accession>
<organism evidence="2 3">
    <name type="scientific">Acipenser oxyrinchus oxyrinchus</name>
    <dbReference type="NCBI Taxonomy" id="40147"/>
    <lineage>
        <taxon>Eukaryota</taxon>
        <taxon>Metazoa</taxon>
        <taxon>Chordata</taxon>
        <taxon>Craniata</taxon>
        <taxon>Vertebrata</taxon>
        <taxon>Euteleostomi</taxon>
        <taxon>Actinopterygii</taxon>
        <taxon>Chondrostei</taxon>
        <taxon>Acipenseriformes</taxon>
        <taxon>Acipenseridae</taxon>
        <taxon>Acipenser</taxon>
    </lineage>
</organism>
<keyword evidence="3" id="KW-1185">Reference proteome</keyword>
<dbReference type="Proteomes" id="UP001230051">
    <property type="component" value="Unassembled WGS sequence"/>
</dbReference>
<evidence type="ECO:0000256" key="1">
    <source>
        <dbReference type="SAM" id="Phobius"/>
    </source>
</evidence>
<dbReference type="Pfam" id="PF09777">
    <property type="entry name" value="OSTMP1"/>
    <property type="match status" value="1"/>
</dbReference>
<keyword evidence="1" id="KW-0472">Membrane</keyword>
<dbReference type="PANTHER" id="PTHR15644">
    <property type="entry name" value="OSTEOPETROSIS ASSOCIATED TRANSMEMBRANE PROTEIN 1"/>
    <property type="match status" value="1"/>
</dbReference>
<reference evidence="2" key="1">
    <citation type="submission" date="2022-02" db="EMBL/GenBank/DDBJ databases">
        <title>Atlantic sturgeon de novo genome assembly.</title>
        <authorList>
            <person name="Stock M."/>
            <person name="Klopp C."/>
            <person name="Guiguen Y."/>
            <person name="Cabau C."/>
            <person name="Parinello H."/>
            <person name="Santidrian Yebra-Pimentel E."/>
            <person name="Kuhl H."/>
            <person name="Dirks R.P."/>
            <person name="Guessner J."/>
            <person name="Wuertz S."/>
            <person name="Du K."/>
            <person name="Schartl M."/>
        </authorList>
    </citation>
    <scope>NUCLEOTIDE SEQUENCE</scope>
    <source>
        <strain evidence="2">STURGEONOMICS-FGT-2020</strain>
        <tissue evidence="2">Whole blood</tissue>
    </source>
</reference>
<dbReference type="GO" id="GO:0005829">
    <property type="term" value="C:cytosol"/>
    <property type="evidence" value="ECO:0007669"/>
    <property type="project" value="TreeGrafter"/>
</dbReference>
<comment type="caution">
    <text evidence="2">The sequence shown here is derived from an EMBL/GenBank/DDBJ whole genome shotgun (WGS) entry which is preliminary data.</text>
</comment>
<protein>
    <submittedName>
        <fullName evidence="2">Osteopetrosis-associated transmembrane protein 1</fullName>
    </submittedName>
</protein>
<dbReference type="PANTHER" id="PTHR15644:SF2">
    <property type="entry name" value="OSTEOPETROSIS-ASSOCIATED TRANSMEMBRANE PROTEIN 1"/>
    <property type="match status" value="1"/>
</dbReference>
<dbReference type="InterPro" id="IPR019172">
    <property type="entry name" value="Osteopetrosis-assoc_TM_1"/>
</dbReference>
<feature type="transmembrane region" description="Helical" evidence="1">
    <location>
        <begin position="264"/>
        <end position="286"/>
    </location>
</feature>
<evidence type="ECO:0000313" key="2">
    <source>
        <dbReference type="EMBL" id="KAK1171133.1"/>
    </source>
</evidence>
<proteinExistence type="predicted"/>
<dbReference type="EMBL" id="JAGXEW010000005">
    <property type="protein sequence ID" value="KAK1171133.1"/>
    <property type="molecule type" value="Genomic_DNA"/>
</dbReference>
<dbReference type="AlphaFoldDB" id="A0AAD8LP88"/>